<keyword evidence="4" id="KW-0378">Hydrolase</keyword>
<sequence length="397" mass="40569">MAKKPDKREAGRAGIAAGDAGSGGGAPSAPYAYRPYSPEELEADPELWWKERQRQLRMSAAWSPIVKTRRRAENDGIVAGAGPIGSLRSSGEKTLGDLPAAGAGIRNERNAGASVFAGGAAGASGVYDSGGTAGGPAGGSVGGSASGTAGAAVGGGGLYGGSVPIAPWYNDAAGPGAGRPPGRGYENQGMLARLRRGFVMRAAVALLLYGAAWGWLKWDLPGRGEAEAWMTLAVTQDMNFSAAEAWYGRAFGDSPSFLPVFRHGASDAEEVTAEWDGQATVVPVQGRVAETFKQNGSGVRIEADPGSAVNAVHSGRVIQVTTSSQGDATVLIQHAGRIVTVYGGVSAVSVRADDWVEAGGKLGVLGQAADGAGARTLYFAIRLGDRSLDPQEVIPFD</sequence>
<dbReference type="PANTHER" id="PTHR21666">
    <property type="entry name" value="PEPTIDASE-RELATED"/>
    <property type="match status" value="1"/>
</dbReference>
<accession>A0ABT6TDH1</accession>
<reference evidence="4" key="1">
    <citation type="submission" date="2023-04" db="EMBL/GenBank/DDBJ databases">
        <title>Comparative genomic analysis of Cohnella hashimotonis sp. nov., isolated from the International Space Station.</title>
        <authorList>
            <person name="Venkateswaran K."/>
            <person name="Simpson A."/>
        </authorList>
    </citation>
    <scope>NUCLEOTIDE SEQUENCE</scope>
    <source>
        <strain evidence="4">F6_2S_P_1</strain>
    </source>
</reference>
<dbReference type="Pfam" id="PF01551">
    <property type="entry name" value="Peptidase_M23"/>
    <property type="match status" value="1"/>
</dbReference>
<dbReference type="InterPro" id="IPR011055">
    <property type="entry name" value="Dup_hybrid_motif"/>
</dbReference>
<dbReference type="InterPro" id="IPR016047">
    <property type="entry name" value="M23ase_b-sheet_dom"/>
</dbReference>
<dbReference type="Gene3D" id="2.70.70.10">
    <property type="entry name" value="Glucose Permease (Domain IIA)"/>
    <property type="match status" value="1"/>
</dbReference>
<organism evidence="4 5">
    <name type="scientific">Cohnella hashimotonis</name>
    <dbReference type="NCBI Taxonomy" id="2826895"/>
    <lineage>
        <taxon>Bacteria</taxon>
        <taxon>Bacillati</taxon>
        <taxon>Bacillota</taxon>
        <taxon>Bacilli</taxon>
        <taxon>Bacillales</taxon>
        <taxon>Paenibacillaceae</taxon>
        <taxon>Cohnella</taxon>
    </lineage>
</organism>
<dbReference type="EC" id="3.4.-.-" evidence="4"/>
<evidence type="ECO:0000256" key="2">
    <source>
        <dbReference type="SAM" id="Phobius"/>
    </source>
</evidence>
<keyword evidence="2" id="KW-0472">Membrane</keyword>
<gene>
    <name evidence="4" type="ORF">KB449_07805</name>
</gene>
<evidence type="ECO:0000259" key="3">
    <source>
        <dbReference type="Pfam" id="PF01551"/>
    </source>
</evidence>
<dbReference type="RefSeq" id="WP_282907837.1">
    <property type="nucleotide sequence ID" value="NZ_JAGRPV010000001.1"/>
</dbReference>
<dbReference type="Proteomes" id="UP001161691">
    <property type="component" value="Unassembled WGS sequence"/>
</dbReference>
<dbReference type="InterPro" id="IPR050570">
    <property type="entry name" value="Cell_wall_metabolism_enzyme"/>
</dbReference>
<feature type="region of interest" description="Disordered" evidence="1">
    <location>
        <begin position="1"/>
        <end position="37"/>
    </location>
</feature>
<protein>
    <submittedName>
        <fullName evidence="4">M23 family metallopeptidase</fullName>
        <ecNumber evidence="4">3.4.-.-</ecNumber>
    </submittedName>
</protein>
<dbReference type="GO" id="GO:0016787">
    <property type="term" value="F:hydrolase activity"/>
    <property type="evidence" value="ECO:0007669"/>
    <property type="project" value="UniProtKB-KW"/>
</dbReference>
<dbReference type="PANTHER" id="PTHR21666:SF270">
    <property type="entry name" value="MUREIN HYDROLASE ACTIVATOR ENVC"/>
    <property type="match status" value="1"/>
</dbReference>
<name>A0ABT6TDH1_9BACL</name>
<feature type="domain" description="M23ase beta-sheet core" evidence="3">
    <location>
        <begin position="297"/>
        <end position="390"/>
    </location>
</feature>
<keyword evidence="2" id="KW-1133">Transmembrane helix</keyword>
<feature type="compositionally biased region" description="Basic and acidic residues" evidence="1">
    <location>
        <begin position="1"/>
        <end position="11"/>
    </location>
</feature>
<keyword evidence="2" id="KW-0812">Transmembrane</keyword>
<comment type="caution">
    <text evidence="4">The sequence shown here is derived from an EMBL/GenBank/DDBJ whole genome shotgun (WGS) entry which is preliminary data.</text>
</comment>
<evidence type="ECO:0000313" key="4">
    <source>
        <dbReference type="EMBL" id="MDI4644861.1"/>
    </source>
</evidence>
<dbReference type="SUPFAM" id="SSF51261">
    <property type="entry name" value="Duplicated hybrid motif"/>
    <property type="match status" value="1"/>
</dbReference>
<keyword evidence="5" id="KW-1185">Reference proteome</keyword>
<dbReference type="CDD" id="cd12797">
    <property type="entry name" value="M23_peptidase"/>
    <property type="match status" value="1"/>
</dbReference>
<dbReference type="EMBL" id="JAGRPV010000001">
    <property type="protein sequence ID" value="MDI4644861.1"/>
    <property type="molecule type" value="Genomic_DNA"/>
</dbReference>
<feature type="compositionally biased region" description="Low complexity" evidence="1">
    <location>
        <begin position="27"/>
        <end position="37"/>
    </location>
</feature>
<feature type="transmembrane region" description="Helical" evidence="2">
    <location>
        <begin position="198"/>
        <end position="216"/>
    </location>
</feature>
<proteinExistence type="predicted"/>
<evidence type="ECO:0000256" key="1">
    <source>
        <dbReference type="SAM" id="MobiDB-lite"/>
    </source>
</evidence>
<evidence type="ECO:0000313" key="5">
    <source>
        <dbReference type="Proteomes" id="UP001161691"/>
    </source>
</evidence>